<proteinExistence type="inferred from homology"/>
<protein>
    <recommendedName>
        <fullName evidence="3 11">FAD:protein FMN transferase</fullName>
        <ecNumber evidence="2 11">2.7.1.180</ecNumber>
    </recommendedName>
    <alternativeName>
        <fullName evidence="9 11">Flavin transferase</fullName>
    </alternativeName>
</protein>
<dbReference type="RefSeq" id="WP_377359846.1">
    <property type="nucleotide sequence ID" value="NZ_JBHTCM010000014.1"/>
</dbReference>
<gene>
    <name evidence="12" type="ORF">ACFQPS_14040</name>
</gene>
<evidence type="ECO:0000256" key="6">
    <source>
        <dbReference type="ARBA" id="ARBA00022723"/>
    </source>
</evidence>
<comment type="catalytic activity">
    <reaction evidence="10 11">
        <text>L-threonyl-[protein] + FAD = FMN-L-threonyl-[protein] + AMP + H(+)</text>
        <dbReference type="Rhea" id="RHEA:36847"/>
        <dbReference type="Rhea" id="RHEA-COMP:11060"/>
        <dbReference type="Rhea" id="RHEA-COMP:11061"/>
        <dbReference type="ChEBI" id="CHEBI:15378"/>
        <dbReference type="ChEBI" id="CHEBI:30013"/>
        <dbReference type="ChEBI" id="CHEBI:57692"/>
        <dbReference type="ChEBI" id="CHEBI:74257"/>
        <dbReference type="ChEBI" id="CHEBI:456215"/>
        <dbReference type="EC" id="2.7.1.180"/>
    </reaction>
</comment>
<name>A0ABW2KXV7_9PROT</name>
<evidence type="ECO:0000256" key="10">
    <source>
        <dbReference type="ARBA" id="ARBA00048540"/>
    </source>
</evidence>
<keyword evidence="6 11" id="KW-0479">Metal-binding</keyword>
<evidence type="ECO:0000256" key="8">
    <source>
        <dbReference type="ARBA" id="ARBA00022842"/>
    </source>
</evidence>
<keyword evidence="8 11" id="KW-0460">Magnesium</keyword>
<dbReference type="PIRSF" id="PIRSF006268">
    <property type="entry name" value="ApbE"/>
    <property type="match status" value="1"/>
</dbReference>
<sequence>MARIDRSRRRFLGLTAAVAGLALLPAAAAARAGLLHGWRGTALGADACLRLVHPDAAEARRLIGLCLAEVARLERVFSLYRGDSALVRLNRDGRLDDAPADLVRLMSEAAAFGRASGGRFDMTVQPLWSLHARHFARAGADPAGPAPAEIAAARRLVGFQAVEIGAGRIAFARPGMQVTLNGIAQGYITDRITELLRQEGLDDVLVDMGEIRAQGRRPDGRPWQVGLDGAAGIGPLALSGGAVATSAAAGTVFDPAGRFGHLIDPASGRPEAPWRSVSVAAPTATAADALSTALSVLPPGEAAGLLARHPGSTAFLTAADGGTTVMGTRVPG</sequence>
<accession>A0ABW2KXV7</accession>
<dbReference type="InterPro" id="IPR024932">
    <property type="entry name" value="ApbE"/>
</dbReference>
<evidence type="ECO:0000256" key="11">
    <source>
        <dbReference type="PIRNR" id="PIRNR006268"/>
    </source>
</evidence>
<evidence type="ECO:0000256" key="4">
    <source>
        <dbReference type="ARBA" id="ARBA00022630"/>
    </source>
</evidence>
<comment type="similarity">
    <text evidence="11">Belongs to the ApbE family.</text>
</comment>
<dbReference type="Pfam" id="PF02424">
    <property type="entry name" value="ApbE"/>
    <property type="match status" value="1"/>
</dbReference>
<evidence type="ECO:0000313" key="12">
    <source>
        <dbReference type="EMBL" id="MFC7334284.1"/>
    </source>
</evidence>
<dbReference type="PANTHER" id="PTHR30040:SF2">
    <property type="entry name" value="FAD:PROTEIN FMN TRANSFERASE"/>
    <property type="match status" value="1"/>
</dbReference>
<evidence type="ECO:0000256" key="1">
    <source>
        <dbReference type="ARBA" id="ARBA00001946"/>
    </source>
</evidence>
<evidence type="ECO:0000256" key="5">
    <source>
        <dbReference type="ARBA" id="ARBA00022679"/>
    </source>
</evidence>
<comment type="cofactor">
    <cofactor evidence="1">
        <name>Mg(2+)</name>
        <dbReference type="ChEBI" id="CHEBI:18420"/>
    </cofactor>
</comment>
<evidence type="ECO:0000256" key="3">
    <source>
        <dbReference type="ARBA" id="ARBA00016337"/>
    </source>
</evidence>
<dbReference type="InterPro" id="IPR003374">
    <property type="entry name" value="ApbE-like_sf"/>
</dbReference>
<dbReference type="EC" id="2.7.1.180" evidence="2 11"/>
<organism evidence="12 13">
    <name type="scientific">Rhodocista pekingensis</name>
    <dbReference type="NCBI Taxonomy" id="201185"/>
    <lineage>
        <taxon>Bacteria</taxon>
        <taxon>Pseudomonadati</taxon>
        <taxon>Pseudomonadota</taxon>
        <taxon>Alphaproteobacteria</taxon>
        <taxon>Rhodospirillales</taxon>
        <taxon>Azospirillaceae</taxon>
        <taxon>Rhodocista</taxon>
    </lineage>
</organism>
<evidence type="ECO:0000313" key="13">
    <source>
        <dbReference type="Proteomes" id="UP001596456"/>
    </source>
</evidence>
<dbReference type="Proteomes" id="UP001596456">
    <property type="component" value="Unassembled WGS sequence"/>
</dbReference>
<dbReference type="PANTHER" id="PTHR30040">
    <property type="entry name" value="THIAMINE BIOSYNTHESIS LIPOPROTEIN APBE"/>
    <property type="match status" value="1"/>
</dbReference>
<keyword evidence="4 11" id="KW-0285">Flavoprotein</keyword>
<keyword evidence="5 11" id="KW-0808">Transferase</keyword>
<keyword evidence="7 11" id="KW-0274">FAD</keyword>
<comment type="caution">
    <text evidence="12">The sequence shown here is derived from an EMBL/GenBank/DDBJ whole genome shotgun (WGS) entry which is preliminary data.</text>
</comment>
<evidence type="ECO:0000256" key="9">
    <source>
        <dbReference type="ARBA" id="ARBA00031306"/>
    </source>
</evidence>
<dbReference type="SUPFAM" id="SSF143631">
    <property type="entry name" value="ApbE-like"/>
    <property type="match status" value="1"/>
</dbReference>
<evidence type="ECO:0000256" key="2">
    <source>
        <dbReference type="ARBA" id="ARBA00011955"/>
    </source>
</evidence>
<dbReference type="PROSITE" id="PS51318">
    <property type="entry name" value="TAT"/>
    <property type="match status" value="1"/>
</dbReference>
<evidence type="ECO:0000256" key="7">
    <source>
        <dbReference type="ARBA" id="ARBA00022827"/>
    </source>
</evidence>
<dbReference type="Gene3D" id="3.10.520.10">
    <property type="entry name" value="ApbE-like domains"/>
    <property type="match status" value="1"/>
</dbReference>
<reference evidence="13" key="1">
    <citation type="journal article" date="2019" name="Int. J. Syst. Evol. Microbiol.">
        <title>The Global Catalogue of Microorganisms (GCM) 10K type strain sequencing project: providing services to taxonomists for standard genome sequencing and annotation.</title>
        <authorList>
            <consortium name="The Broad Institute Genomics Platform"/>
            <consortium name="The Broad Institute Genome Sequencing Center for Infectious Disease"/>
            <person name="Wu L."/>
            <person name="Ma J."/>
        </authorList>
    </citation>
    <scope>NUCLEOTIDE SEQUENCE [LARGE SCALE GENOMIC DNA]</scope>
    <source>
        <strain evidence="13">CGMCC 1.16275</strain>
    </source>
</reference>
<dbReference type="GO" id="GO:0016740">
    <property type="term" value="F:transferase activity"/>
    <property type="evidence" value="ECO:0007669"/>
    <property type="project" value="UniProtKB-KW"/>
</dbReference>
<keyword evidence="13" id="KW-1185">Reference proteome</keyword>
<dbReference type="EMBL" id="JBHTCM010000014">
    <property type="protein sequence ID" value="MFC7334284.1"/>
    <property type="molecule type" value="Genomic_DNA"/>
</dbReference>
<dbReference type="InterPro" id="IPR006311">
    <property type="entry name" value="TAT_signal"/>
</dbReference>